<dbReference type="Proteomes" id="UP001597068">
    <property type="component" value="Unassembled WGS sequence"/>
</dbReference>
<sequence length="112" mass="12555">MTSILGDGPPYSPEVSAAIVWAYTHRRERGGPPGVTPDWVLERWGDDFGSRVLAIIERLQKQADDVEVRIDWATTTLADGQRLVQHHLVDTNPGLSEHAANLIARWLSFQVR</sequence>
<dbReference type="EMBL" id="JBHTIL010000001">
    <property type="protein sequence ID" value="MFD0926501.1"/>
    <property type="molecule type" value="Genomic_DNA"/>
</dbReference>
<gene>
    <name evidence="1" type="ORF">ACFQ04_12225</name>
</gene>
<evidence type="ECO:0000313" key="2">
    <source>
        <dbReference type="Proteomes" id="UP001597068"/>
    </source>
</evidence>
<organism evidence="1 2">
    <name type="scientific">Williamsia deligens</name>
    <dbReference type="NCBI Taxonomy" id="321325"/>
    <lineage>
        <taxon>Bacteria</taxon>
        <taxon>Bacillati</taxon>
        <taxon>Actinomycetota</taxon>
        <taxon>Actinomycetes</taxon>
        <taxon>Mycobacteriales</taxon>
        <taxon>Nocardiaceae</taxon>
        <taxon>Williamsia</taxon>
    </lineage>
</organism>
<comment type="caution">
    <text evidence="1">The sequence shown here is derived from an EMBL/GenBank/DDBJ whole genome shotgun (WGS) entry which is preliminary data.</text>
</comment>
<dbReference type="RefSeq" id="WP_253645627.1">
    <property type="nucleotide sequence ID" value="NZ_BAAAMO010000002.1"/>
</dbReference>
<name>A0ABW3GBY0_9NOCA</name>
<evidence type="ECO:0000313" key="1">
    <source>
        <dbReference type="EMBL" id="MFD0926501.1"/>
    </source>
</evidence>
<proteinExistence type="predicted"/>
<accession>A0ABW3GBY0</accession>
<keyword evidence="2" id="KW-1185">Reference proteome</keyword>
<reference evidence="2" key="1">
    <citation type="journal article" date="2019" name="Int. J. Syst. Evol. Microbiol.">
        <title>The Global Catalogue of Microorganisms (GCM) 10K type strain sequencing project: providing services to taxonomists for standard genome sequencing and annotation.</title>
        <authorList>
            <consortium name="The Broad Institute Genomics Platform"/>
            <consortium name="The Broad Institute Genome Sequencing Center for Infectious Disease"/>
            <person name="Wu L."/>
            <person name="Ma J."/>
        </authorList>
    </citation>
    <scope>NUCLEOTIDE SEQUENCE [LARGE SCALE GENOMIC DNA]</scope>
    <source>
        <strain evidence="2">CCUG 50873</strain>
    </source>
</reference>
<protein>
    <submittedName>
        <fullName evidence="1">Uncharacterized protein</fullName>
    </submittedName>
</protein>